<reference evidence="3 4" key="1">
    <citation type="journal article" date="2014" name="PLoS Genet.">
        <title>Analysis of the Phlebiopsis gigantea genome, transcriptome and secretome provides insight into its pioneer colonization strategies of wood.</title>
        <authorList>
            <person name="Hori C."/>
            <person name="Ishida T."/>
            <person name="Igarashi K."/>
            <person name="Samejima M."/>
            <person name="Suzuki H."/>
            <person name="Master E."/>
            <person name="Ferreira P."/>
            <person name="Ruiz-Duenas F.J."/>
            <person name="Held B."/>
            <person name="Canessa P."/>
            <person name="Larrondo L.F."/>
            <person name="Schmoll M."/>
            <person name="Druzhinina I.S."/>
            <person name="Kubicek C.P."/>
            <person name="Gaskell J.A."/>
            <person name="Kersten P."/>
            <person name="St John F."/>
            <person name="Glasner J."/>
            <person name="Sabat G."/>
            <person name="Splinter BonDurant S."/>
            <person name="Syed K."/>
            <person name="Yadav J."/>
            <person name="Mgbeahuruike A.C."/>
            <person name="Kovalchuk A."/>
            <person name="Asiegbu F.O."/>
            <person name="Lackner G."/>
            <person name="Hoffmeister D."/>
            <person name="Rencoret J."/>
            <person name="Gutierrez A."/>
            <person name="Sun H."/>
            <person name="Lindquist E."/>
            <person name="Barry K."/>
            <person name="Riley R."/>
            <person name="Grigoriev I.V."/>
            <person name="Henrissat B."/>
            <person name="Kues U."/>
            <person name="Berka R.M."/>
            <person name="Martinez A.T."/>
            <person name="Covert S.F."/>
            <person name="Blanchette R.A."/>
            <person name="Cullen D."/>
        </authorList>
    </citation>
    <scope>NUCLEOTIDE SEQUENCE [LARGE SCALE GENOMIC DNA]</scope>
    <source>
        <strain evidence="3 4">11061_1 CR5-6</strain>
    </source>
</reference>
<evidence type="ECO:0008006" key="5">
    <source>
        <dbReference type="Google" id="ProtNLM"/>
    </source>
</evidence>
<evidence type="ECO:0000313" key="4">
    <source>
        <dbReference type="Proteomes" id="UP000053257"/>
    </source>
</evidence>
<name>A0A0C3NCV4_PHLG1</name>
<dbReference type="PROSITE" id="PS51257">
    <property type="entry name" value="PROKAR_LIPOPROTEIN"/>
    <property type="match status" value="1"/>
</dbReference>
<dbReference type="EMBL" id="KN840682">
    <property type="protein sequence ID" value="KIP02339.1"/>
    <property type="molecule type" value="Genomic_DNA"/>
</dbReference>
<keyword evidence="4" id="KW-1185">Reference proteome</keyword>
<evidence type="ECO:0000256" key="2">
    <source>
        <dbReference type="SAM" id="SignalP"/>
    </source>
</evidence>
<gene>
    <name evidence="3" type="ORF">PHLGIDRAFT_298768</name>
</gene>
<evidence type="ECO:0000313" key="3">
    <source>
        <dbReference type="EMBL" id="KIP02339.1"/>
    </source>
</evidence>
<organism evidence="3 4">
    <name type="scientific">Phlebiopsis gigantea (strain 11061_1 CR5-6)</name>
    <name type="common">White-rot fungus</name>
    <name type="synonym">Peniophora gigantea</name>
    <dbReference type="NCBI Taxonomy" id="745531"/>
    <lineage>
        <taxon>Eukaryota</taxon>
        <taxon>Fungi</taxon>
        <taxon>Dikarya</taxon>
        <taxon>Basidiomycota</taxon>
        <taxon>Agaricomycotina</taxon>
        <taxon>Agaricomycetes</taxon>
        <taxon>Polyporales</taxon>
        <taxon>Phanerochaetaceae</taxon>
        <taxon>Phlebiopsis</taxon>
    </lineage>
</organism>
<dbReference type="AlphaFoldDB" id="A0A0C3NCV4"/>
<dbReference type="HOGENOM" id="CLU_1563425_0_0_1"/>
<sequence>MMRCPCRTGRPRLMTSPSIVCACLLVCTTVEVARTVGYISCKTPDEHFAALESMFARERSVLVAVMCYGCTPRGLDEPEPTQDSASTPSHRTPSPRPHPTSSRVRTHWQRFPIIAVDRGRGNKDWRLPTCRRPIISMRQLTRHGFISTRSRTIPPYGGLEEYGWALHVVLD</sequence>
<accession>A0A0C3NCV4</accession>
<proteinExistence type="predicted"/>
<feature type="signal peptide" evidence="2">
    <location>
        <begin position="1"/>
        <end position="35"/>
    </location>
</feature>
<feature type="chain" id="PRO_5002167362" description="Secreted protein" evidence="2">
    <location>
        <begin position="36"/>
        <end position="171"/>
    </location>
</feature>
<feature type="region of interest" description="Disordered" evidence="1">
    <location>
        <begin position="76"/>
        <end position="104"/>
    </location>
</feature>
<dbReference type="Proteomes" id="UP000053257">
    <property type="component" value="Unassembled WGS sequence"/>
</dbReference>
<protein>
    <recommendedName>
        <fullName evidence="5">Secreted protein</fullName>
    </recommendedName>
</protein>
<evidence type="ECO:0000256" key="1">
    <source>
        <dbReference type="SAM" id="MobiDB-lite"/>
    </source>
</evidence>
<keyword evidence="2" id="KW-0732">Signal</keyword>